<sequence length="345" mass="37347">MSMKAIHLTKPGKPADVLALETISKPKPEPTDLLVKIKACSVNPIDTKIRQGGFPAPDITGFDASGIVESVGSSVKGYKEGDEVYYAGLLGRPGTTAQYHLVDYRSVAIKPKKLDWVASACIPLVTLTAWELLEEHFNLVQDDPSGKQKEKSIIIINGAGGVGSIATQLARKVFKLGKVIVTASRPETIGHAKKMGATDVISHRKPLKAQLKEKFGVDGVDYIFICYDTNAYLPVAVDIANPLARIGSIVEVSDKLESLHTMDAFMKALSFHWELMFSKGVHKVNMESQGDILKRAAELFDAGGLISLETERDVLSVQSLVKVHEKLESGKAIGKTGLEVGEDIQ</sequence>
<name>A0A8H6VJX0_9PEZI</name>
<dbReference type="EMBL" id="JABCIY010000041">
    <property type="protein sequence ID" value="KAF7195178.1"/>
    <property type="molecule type" value="Genomic_DNA"/>
</dbReference>
<keyword evidence="4" id="KW-1185">Reference proteome</keyword>
<evidence type="ECO:0000313" key="4">
    <source>
        <dbReference type="Proteomes" id="UP000660729"/>
    </source>
</evidence>
<dbReference type="SUPFAM" id="SSF50129">
    <property type="entry name" value="GroES-like"/>
    <property type="match status" value="1"/>
</dbReference>
<evidence type="ECO:0000259" key="2">
    <source>
        <dbReference type="SMART" id="SM00829"/>
    </source>
</evidence>
<dbReference type="Gene3D" id="3.40.50.720">
    <property type="entry name" value="NAD(P)-binding Rossmann-like Domain"/>
    <property type="match status" value="1"/>
</dbReference>
<dbReference type="PANTHER" id="PTHR43482:SF1">
    <property type="entry name" value="PROTEIN AST1-RELATED"/>
    <property type="match status" value="1"/>
</dbReference>
<dbReference type="SMART" id="SM00829">
    <property type="entry name" value="PKS_ER"/>
    <property type="match status" value="1"/>
</dbReference>
<reference evidence="3" key="1">
    <citation type="submission" date="2020-04" db="EMBL/GenBank/DDBJ databases">
        <title>Draft genome resource of the tomato pathogen Pseudocercospora fuligena.</title>
        <authorList>
            <person name="Zaccaron A."/>
        </authorList>
    </citation>
    <scope>NUCLEOTIDE SEQUENCE</scope>
    <source>
        <strain evidence="3">PF001</strain>
    </source>
</reference>
<feature type="domain" description="Enoyl reductase (ER)" evidence="2">
    <location>
        <begin position="13"/>
        <end position="338"/>
    </location>
</feature>
<dbReference type="Pfam" id="PF00107">
    <property type="entry name" value="ADH_zinc_N"/>
    <property type="match status" value="1"/>
</dbReference>
<dbReference type="InterPro" id="IPR036291">
    <property type="entry name" value="NAD(P)-bd_dom_sf"/>
</dbReference>
<proteinExistence type="inferred from homology"/>
<gene>
    <name evidence="3" type="ORF">HII31_03384</name>
</gene>
<dbReference type="InterPro" id="IPR020843">
    <property type="entry name" value="ER"/>
</dbReference>
<accession>A0A8H6VJX0</accession>
<dbReference type="Gene3D" id="3.90.180.10">
    <property type="entry name" value="Medium-chain alcohol dehydrogenases, catalytic domain"/>
    <property type="match status" value="1"/>
</dbReference>
<dbReference type="InterPro" id="IPR013154">
    <property type="entry name" value="ADH-like_N"/>
</dbReference>
<comment type="similarity">
    <text evidence="1">Belongs to the zinc-containing alcohol dehydrogenase family. Quinone oxidoreductase subfamily.</text>
</comment>
<evidence type="ECO:0000313" key="3">
    <source>
        <dbReference type="EMBL" id="KAF7195178.1"/>
    </source>
</evidence>
<dbReference type="InterPro" id="IPR011032">
    <property type="entry name" value="GroES-like_sf"/>
</dbReference>
<dbReference type="SUPFAM" id="SSF51735">
    <property type="entry name" value="NAD(P)-binding Rossmann-fold domains"/>
    <property type="match status" value="1"/>
</dbReference>
<protein>
    <submittedName>
        <fullName evidence="3">Zinc-type alcohol dehydrogenase-like protein</fullName>
    </submittedName>
</protein>
<comment type="caution">
    <text evidence="3">The sequence shown here is derived from an EMBL/GenBank/DDBJ whole genome shotgun (WGS) entry which is preliminary data.</text>
</comment>
<organism evidence="3 4">
    <name type="scientific">Pseudocercospora fuligena</name>
    <dbReference type="NCBI Taxonomy" id="685502"/>
    <lineage>
        <taxon>Eukaryota</taxon>
        <taxon>Fungi</taxon>
        <taxon>Dikarya</taxon>
        <taxon>Ascomycota</taxon>
        <taxon>Pezizomycotina</taxon>
        <taxon>Dothideomycetes</taxon>
        <taxon>Dothideomycetidae</taxon>
        <taxon>Mycosphaerellales</taxon>
        <taxon>Mycosphaerellaceae</taxon>
        <taxon>Pseudocercospora</taxon>
    </lineage>
</organism>
<dbReference type="OrthoDB" id="3509362at2759"/>
<dbReference type="PANTHER" id="PTHR43482">
    <property type="entry name" value="PROTEIN AST1-RELATED"/>
    <property type="match status" value="1"/>
</dbReference>
<dbReference type="InterPro" id="IPR013149">
    <property type="entry name" value="ADH-like_C"/>
</dbReference>
<dbReference type="GO" id="GO:0016491">
    <property type="term" value="F:oxidoreductase activity"/>
    <property type="evidence" value="ECO:0007669"/>
    <property type="project" value="InterPro"/>
</dbReference>
<dbReference type="GO" id="GO:0008270">
    <property type="term" value="F:zinc ion binding"/>
    <property type="evidence" value="ECO:0007669"/>
    <property type="project" value="InterPro"/>
</dbReference>
<dbReference type="CDD" id="cd08252">
    <property type="entry name" value="AL_MDR"/>
    <property type="match status" value="1"/>
</dbReference>
<dbReference type="InterPro" id="IPR014182">
    <property type="entry name" value="ADH_Zn_typ-1"/>
</dbReference>
<dbReference type="AlphaFoldDB" id="A0A8H6VJX0"/>
<dbReference type="Proteomes" id="UP000660729">
    <property type="component" value="Unassembled WGS sequence"/>
</dbReference>
<evidence type="ECO:0000256" key="1">
    <source>
        <dbReference type="ARBA" id="ARBA00010371"/>
    </source>
</evidence>
<dbReference type="InterPro" id="IPR052585">
    <property type="entry name" value="Lipid_raft_assoc_Zn_ADH"/>
</dbReference>
<dbReference type="Pfam" id="PF08240">
    <property type="entry name" value="ADH_N"/>
    <property type="match status" value="1"/>
</dbReference>